<dbReference type="InterPro" id="IPR011053">
    <property type="entry name" value="Single_hybrid_motif"/>
</dbReference>
<evidence type="ECO:0000313" key="6">
    <source>
        <dbReference type="EMBL" id="MEN2792660.1"/>
    </source>
</evidence>
<dbReference type="Gene3D" id="2.40.50.100">
    <property type="match status" value="1"/>
</dbReference>
<gene>
    <name evidence="6" type="ORF">ABC974_23735</name>
</gene>
<comment type="subunit">
    <text evidence="2">Forms a 24-polypeptide structural core with octahedral symmetry.</text>
</comment>
<dbReference type="SUPFAM" id="SSF51230">
    <property type="entry name" value="Single hybrid motif"/>
    <property type="match status" value="1"/>
</dbReference>
<dbReference type="PANTHER" id="PTHR43178">
    <property type="entry name" value="DIHYDROLIPOAMIDE ACETYLTRANSFERASE COMPONENT OF PYRUVATE DEHYDROGENASE COMPLEX"/>
    <property type="match status" value="1"/>
</dbReference>
<evidence type="ECO:0000256" key="1">
    <source>
        <dbReference type="ARBA" id="ARBA00001938"/>
    </source>
</evidence>
<dbReference type="InterPro" id="IPR050743">
    <property type="entry name" value="2-oxoacid_DH_E2_comp"/>
</dbReference>
<dbReference type="Pfam" id="PF00364">
    <property type="entry name" value="Biotin_lipoyl"/>
    <property type="match status" value="1"/>
</dbReference>
<protein>
    <submittedName>
        <fullName evidence="6">Lipoyl domain-containing protein</fullName>
    </submittedName>
</protein>
<feature type="domain" description="Lipoyl-binding" evidence="5">
    <location>
        <begin position="2"/>
        <end position="76"/>
    </location>
</feature>
<evidence type="ECO:0000256" key="4">
    <source>
        <dbReference type="ARBA" id="ARBA00023315"/>
    </source>
</evidence>
<dbReference type="PROSITE" id="PS50968">
    <property type="entry name" value="BIOTINYL_LIPOYL"/>
    <property type="match status" value="1"/>
</dbReference>
<proteinExistence type="predicted"/>
<dbReference type="InterPro" id="IPR000089">
    <property type="entry name" value="Biotin_lipoyl"/>
</dbReference>
<evidence type="ECO:0000259" key="5">
    <source>
        <dbReference type="PROSITE" id="PS50968"/>
    </source>
</evidence>
<keyword evidence="3" id="KW-0808">Transferase</keyword>
<name>A0ABU9YA24_9SPHN</name>
<accession>A0ABU9YA24</accession>
<keyword evidence="4" id="KW-0012">Acyltransferase</keyword>
<evidence type="ECO:0000256" key="3">
    <source>
        <dbReference type="ARBA" id="ARBA00022679"/>
    </source>
</evidence>
<sequence>MAIEVLLPKLGFSMNEGTIAEWLVADGGQAVEGDPLFALESDKSTNEIESPASGTLRILKPAGDVYEVGTVLAVIE</sequence>
<comment type="cofactor">
    <cofactor evidence="1">
        <name>(R)-lipoate</name>
        <dbReference type="ChEBI" id="CHEBI:83088"/>
    </cofactor>
</comment>
<reference evidence="6 7" key="1">
    <citation type="submission" date="2024-05" db="EMBL/GenBank/DDBJ databases">
        <authorList>
            <person name="Liu Q."/>
            <person name="Xin Y.-H."/>
        </authorList>
    </citation>
    <scope>NUCLEOTIDE SEQUENCE [LARGE SCALE GENOMIC DNA]</scope>
    <source>
        <strain evidence="6 7">CGMCC 1.10181</strain>
    </source>
</reference>
<evidence type="ECO:0000313" key="7">
    <source>
        <dbReference type="Proteomes" id="UP001419910"/>
    </source>
</evidence>
<dbReference type="CDD" id="cd06849">
    <property type="entry name" value="lipoyl_domain"/>
    <property type="match status" value="1"/>
</dbReference>
<dbReference type="RefSeq" id="WP_343892225.1">
    <property type="nucleotide sequence ID" value="NZ_BAAAEH010000055.1"/>
</dbReference>
<dbReference type="EMBL" id="JBDIME010000031">
    <property type="protein sequence ID" value="MEN2792660.1"/>
    <property type="molecule type" value="Genomic_DNA"/>
</dbReference>
<organism evidence="6 7">
    <name type="scientific">Sphingomonas oligophenolica</name>
    <dbReference type="NCBI Taxonomy" id="301154"/>
    <lineage>
        <taxon>Bacteria</taxon>
        <taxon>Pseudomonadati</taxon>
        <taxon>Pseudomonadota</taxon>
        <taxon>Alphaproteobacteria</taxon>
        <taxon>Sphingomonadales</taxon>
        <taxon>Sphingomonadaceae</taxon>
        <taxon>Sphingomonas</taxon>
    </lineage>
</organism>
<keyword evidence="7" id="KW-1185">Reference proteome</keyword>
<dbReference type="Proteomes" id="UP001419910">
    <property type="component" value="Unassembled WGS sequence"/>
</dbReference>
<comment type="caution">
    <text evidence="6">The sequence shown here is derived from an EMBL/GenBank/DDBJ whole genome shotgun (WGS) entry which is preliminary data.</text>
</comment>
<evidence type="ECO:0000256" key="2">
    <source>
        <dbReference type="ARBA" id="ARBA00011484"/>
    </source>
</evidence>
<dbReference type="PANTHER" id="PTHR43178:SF5">
    <property type="entry name" value="LIPOAMIDE ACYLTRANSFERASE COMPONENT OF BRANCHED-CHAIN ALPHA-KETO ACID DEHYDROGENASE COMPLEX, MITOCHONDRIAL"/>
    <property type="match status" value="1"/>
</dbReference>